<dbReference type="InterPro" id="IPR036383">
    <property type="entry name" value="TSP1_rpt_sf"/>
</dbReference>
<dbReference type="SUPFAM" id="SSF82895">
    <property type="entry name" value="TSP-1 type 1 repeat"/>
    <property type="match status" value="2"/>
</dbReference>
<feature type="region of interest" description="Disordered" evidence="3">
    <location>
        <begin position="119"/>
        <end position="139"/>
    </location>
</feature>
<dbReference type="AlphaFoldDB" id="A0AAD9KYL8"/>
<dbReference type="Gene3D" id="2.20.100.10">
    <property type="entry name" value="Thrombospondin type-1 (TSP1) repeat"/>
    <property type="match status" value="1"/>
</dbReference>
<evidence type="ECO:0000256" key="3">
    <source>
        <dbReference type="SAM" id="MobiDB-lite"/>
    </source>
</evidence>
<protein>
    <submittedName>
        <fullName evidence="4">Uncharacterized protein</fullName>
    </submittedName>
</protein>
<accession>A0AAD9KYL8</accession>
<dbReference type="Proteomes" id="UP001209878">
    <property type="component" value="Unassembled WGS sequence"/>
</dbReference>
<feature type="region of interest" description="Disordered" evidence="3">
    <location>
        <begin position="1"/>
        <end position="35"/>
    </location>
</feature>
<dbReference type="GO" id="GO:0030198">
    <property type="term" value="P:extracellular matrix organization"/>
    <property type="evidence" value="ECO:0007669"/>
    <property type="project" value="TreeGrafter"/>
</dbReference>
<name>A0AAD9KYL8_RIDPI</name>
<dbReference type="PANTHER" id="PTHR13723:SF281">
    <property type="entry name" value="PAPILIN"/>
    <property type="match status" value="1"/>
</dbReference>
<proteinExistence type="predicted"/>
<organism evidence="4 5">
    <name type="scientific">Ridgeia piscesae</name>
    <name type="common">Tubeworm</name>
    <dbReference type="NCBI Taxonomy" id="27915"/>
    <lineage>
        <taxon>Eukaryota</taxon>
        <taxon>Metazoa</taxon>
        <taxon>Spiralia</taxon>
        <taxon>Lophotrochozoa</taxon>
        <taxon>Annelida</taxon>
        <taxon>Polychaeta</taxon>
        <taxon>Sedentaria</taxon>
        <taxon>Canalipalpata</taxon>
        <taxon>Sabellida</taxon>
        <taxon>Siboglinidae</taxon>
        <taxon>Ridgeia</taxon>
    </lineage>
</organism>
<dbReference type="PANTHER" id="PTHR13723">
    <property type="entry name" value="ADAMTS A DISINTEGRIN AND METALLOPROTEASE WITH THROMBOSPONDIN MOTIFS PROTEASE"/>
    <property type="match status" value="1"/>
</dbReference>
<dbReference type="GO" id="GO:0005576">
    <property type="term" value="C:extracellular region"/>
    <property type="evidence" value="ECO:0007669"/>
    <property type="project" value="UniProtKB-SubCell"/>
</dbReference>
<comment type="caution">
    <text evidence="4">The sequence shown here is derived from an EMBL/GenBank/DDBJ whole genome shotgun (WGS) entry which is preliminary data.</text>
</comment>
<feature type="compositionally biased region" description="Polar residues" evidence="3">
    <location>
        <begin position="9"/>
        <end position="19"/>
    </location>
</feature>
<evidence type="ECO:0000256" key="1">
    <source>
        <dbReference type="ARBA" id="ARBA00004613"/>
    </source>
</evidence>
<sequence length="287" mass="32098">MAKDRDGHTNTTGYQTDPNTEADYYPSSKNKGDYVERKPVILLRQNNDENAGAKRIPPQKHDHAEEKLFVSSLQPGWHSQGNSSVDVELEARYTDTIDTDIEVQYDIYNIIRETAQPTTNDDVMSTMSPTEPELGVTTTGPFDNRVNINWVASRFHWKTNQTAPCSATCSAGVRMWSVQCYDSSNVIVNDDLCDVNTKPEPQKSRCDNLPCKPKWVASGWGKCSVTCGEGQQFRNIRCWRMLAAGFKTSVHASLCATLVAPPAVRRCRQIDCGPLWEMSEWSQVGPG</sequence>
<reference evidence="4" key="1">
    <citation type="journal article" date="2023" name="Mol. Biol. Evol.">
        <title>Third-Generation Sequencing Reveals the Adaptive Role of the Epigenome in Three Deep-Sea Polychaetes.</title>
        <authorList>
            <person name="Perez M."/>
            <person name="Aroh O."/>
            <person name="Sun Y."/>
            <person name="Lan Y."/>
            <person name="Juniper S.K."/>
            <person name="Young C.R."/>
            <person name="Angers B."/>
            <person name="Qian P.Y."/>
        </authorList>
    </citation>
    <scope>NUCLEOTIDE SEQUENCE</scope>
    <source>
        <strain evidence="4">R07B-5</strain>
    </source>
</reference>
<dbReference type="InterPro" id="IPR050439">
    <property type="entry name" value="ADAMTS_ADAMTS-like"/>
</dbReference>
<dbReference type="Pfam" id="PF19030">
    <property type="entry name" value="TSP1_ADAMTS"/>
    <property type="match status" value="2"/>
</dbReference>
<dbReference type="GO" id="GO:0004222">
    <property type="term" value="F:metalloendopeptidase activity"/>
    <property type="evidence" value="ECO:0007669"/>
    <property type="project" value="TreeGrafter"/>
</dbReference>
<evidence type="ECO:0000313" key="4">
    <source>
        <dbReference type="EMBL" id="KAK2179982.1"/>
    </source>
</evidence>
<dbReference type="GO" id="GO:0031012">
    <property type="term" value="C:extracellular matrix"/>
    <property type="evidence" value="ECO:0007669"/>
    <property type="project" value="TreeGrafter"/>
</dbReference>
<dbReference type="PROSITE" id="PS50092">
    <property type="entry name" value="TSP1"/>
    <property type="match status" value="1"/>
</dbReference>
<feature type="compositionally biased region" description="Polar residues" evidence="3">
    <location>
        <begin position="119"/>
        <end position="129"/>
    </location>
</feature>
<comment type="subcellular location">
    <subcellularLocation>
        <location evidence="1">Secreted</location>
    </subcellularLocation>
</comment>
<keyword evidence="2" id="KW-0964">Secreted</keyword>
<keyword evidence="5" id="KW-1185">Reference proteome</keyword>
<dbReference type="InterPro" id="IPR000884">
    <property type="entry name" value="TSP1_rpt"/>
</dbReference>
<evidence type="ECO:0000313" key="5">
    <source>
        <dbReference type="Proteomes" id="UP001209878"/>
    </source>
</evidence>
<dbReference type="EMBL" id="JAODUO010000463">
    <property type="protein sequence ID" value="KAK2179982.1"/>
    <property type="molecule type" value="Genomic_DNA"/>
</dbReference>
<dbReference type="GO" id="GO:0006508">
    <property type="term" value="P:proteolysis"/>
    <property type="evidence" value="ECO:0007669"/>
    <property type="project" value="TreeGrafter"/>
</dbReference>
<evidence type="ECO:0000256" key="2">
    <source>
        <dbReference type="ARBA" id="ARBA00022525"/>
    </source>
</evidence>
<gene>
    <name evidence="4" type="ORF">NP493_463g00023</name>
</gene>